<dbReference type="GO" id="GO:0003924">
    <property type="term" value="F:GTPase activity"/>
    <property type="evidence" value="ECO:0007669"/>
    <property type="project" value="InterPro"/>
</dbReference>
<evidence type="ECO:0000313" key="7">
    <source>
        <dbReference type="EMBL" id="KAK7111105.1"/>
    </source>
</evidence>
<evidence type="ECO:0000256" key="3">
    <source>
        <dbReference type="ARBA" id="ARBA00023134"/>
    </source>
</evidence>
<dbReference type="CDD" id="cd00878">
    <property type="entry name" value="Arf_Arl"/>
    <property type="match status" value="1"/>
</dbReference>
<name>A0AAN9BTR6_9CAEN</name>
<evidence type="ECO:0000256" key="5">
    <source>
        <dbReference type="PIRSR" id="PIRSR606689-2"/>
    </source>
</evidence>
<dbReference type="NCBIfam" id="TIGR00231">
    <property type="entry name" value="small_GTP"/>
    <property type="match status" value="1"/>
</dbReference>
<dbReference type="SUPFAM" id="SSF52540">
    <property type="entry name" value="P-loop containing nucleoside triphosphate hydrolases"/>
    <property type="match status" value="1"/>
</dbReference>
<dbReference type="Gene3D" id="3.40.50.300">
    <property type="entry name" value="P-loop containing nucleotide triphosphate hydrolases"/>
    <property type="match status" value="1"/>
</dbReference>
<organism evidence="7 8">
    <name type="scientific">Littorina saxatilis</name>
    <dbReference type="NCBI Taxonomy" id="31220"/>
    <lineage>
        <taxon>Eukaryota</taxon>
        <taxon>Metazoa</taxon>
        <taxon>Spiralia</taxon>
        <taxon>Lophotrochozoa</taxon>
        <taxon>Mollusca</taxon>
        <taxon>Gastropoda</taxon>
        <taxon>Caenogastropoda</taxon>
        <taxon>Littorinimorpha</taxon>
        <taxon>Littorinoidea</taxon>
        <taxon>Littorinidae</taxon>
        <taxon>Littorina</taxon>
    </lineage>
</organism>
<keyword evidence="5" id="KW-0479">Metal-binding</keyword>
<dbReference type="Proteomes" id="UP001374579">
    <property type="component" value="Unassembled WGS sequence"/>
</dbReference>
<sequence length="218" mass="24163">MGNGRLSRLFGGKQELKIMILGLDASGKTTCLYQLTRSDVEVTIPTIGMNIESTSHKGLHIMSWDVGGRDKIRPLLRHYYHMMNALVFMVDSGDRERLDQAKDEFHKVAQEEELQNIPVLVLANKQDLPGVMNVSEVAEGLEREKLLRDPKRVVGVLPVSASTGEGVTEALEWIQHHLTLQKVQEALVKPAQKSVPSSLTSLFTSVSSALKHTLGNSR</sequence>
<feature type="binding site" evidence="4">
    <location>
        <position position="68"/>
    </location>
    <ligand>
        <name>GTP</name>
        <dbReference type="ChEBI" id="CHEBI:37565"/>
    </ligand>
</feature>
<reference evidence="7 8" key="1">
    <citation type="submission" date="2024-02" db="EMBL/GenBank/DDBJ databases">
        <title>Chromosome-scale genome assembly of the rough periwinkle Littorina saxatilis.</title>
        <authorList>
            <person name="De Jode A."/>
            <person name="Faria R."/>
            <person name="Formenti G."/>
            <person name="Sims Y."/>
            <person name="Smith T.P."/>
            <person name="Tracey A."/>
            <person name="Wood J.M.D."/>
            <person name="Zagrodzka Z.B."/>
            <person name="Johannesson K."/>
            <person name="Butlin R.K."/>
            <person name="Leder E.H."/>
        </authorList>
    </citation>
    <scope>NUCLEOTIDE SEQUENCE [LARGE SCALE GENOMIC DNA]</scope>
    <source>
        <strain evidence="7">Snail1</strain>
        <tissue evidence="7">Muscle</tissue>
    </source>
</reference>
<dbReference type="PRINTS" id="PR00328">
    <property type="entry name" value="SAR1GTPBP"/>
</dbReference>
<comment type="caution">
    <text evidence="7">The sequence shown here is derived from an EMBL/GenBank/DDBJ whole genome shotgun (WGS) entry which is preliminary data.</text>
</comment>
<keyword evidence="5" id="KW-0460">Magnesium</keyword>
<dbReference type="InterPro" id="IPR005225">
    <property type="entry name" value="Small_GTP-bd"/>
</dbReference>
<dbReference type="AlphaFoldDB" id="A0AAN9BTR6"/>
<dbReference type="InterPro" id="IPR006689">
    <property type="entry name" value="Small_GTPase_ARF/SAR"/>
</dbReference>
<keyword evidence="8" id="KW-1185">Reference proteome</keyword>
<dbReference type="GO" id="GO:0005525">
    <property type="term" value="F:GTP binding"/>
    <property type="evidence" value="ECO:0007669"/>
    <property type="project" value="UniProtKB-KW"/>
</dbReference>
<feature type="binding site" evidence="4">
    <location>
        <begin position="124"/>
        <end position="127"/>
    </location>
    <ligand>
        <name>GTP</name>
        <dbReference type="ChEBI" id="CHEBI:37565"/>
    </ligand>
</feature>
<dbReference type="GO" id="GO:0030010">
    <property type="term" value="P:establishment of cell polarity"/>
    <property type="evidence" value="ECO:0007669"/>
    <property type="project" value="UniProtKB-ARBA"/>
</dbReference>
<dbReference type="PROSITE" id="PS51417">
    <property type="entry name" value="ARF"/>
    <property type="match status" value="1"/>
</dbReference>
<dbReference type="InterPro" id="IPR027417">
    <property type="entry name" value="P-loop_NTPase"/>
</dbReference>
<feature type="binding site" evidence="5">
    <location>
        <position position="29"/>
    </location>
    <ligand>
        <name>Mg(2+)</name>
        <dbReference type="ChEBI" id="CHEBI:18420"/>
    </ligand>
</feature>
<evidence type="ECO:0000256" key="4">
    <source>
        <dbReference type="PIRSR" id="PIRSR606689-1"/>
    </source>
</evidence>
<protein>
    <submittedName>
        <fullName evidence="7">Uncharacterized protein</fullName>
    </submittedName>
</protein>
<dbReference type="SMART" id="SM00175">
    <property type="entry name" value="RAB"/>
    <property type="match status" value="1"/>
</dbReference>
<dbReference type="PROSITE" id="PS51419">
    <property type="entry name" value="RAB"/>
    <property type="match status" value="1"/>
</dbReference>
<feature type="binding site" evidence="4">
    <location>
        <begin position="22"/>
        <end position="29"/>
    </location>
    <ligand>
        <name>GTP</name>
        <dbReference type="ChEBI" id="CHEBI:37565"/>
    </ligand>
</feature>
<dbReference type="SMART" id="SM00178">
    <property type="entry name" value="SAR"/>
    <property type="match status" value="1"/>
</dbReference>
<comment type="similarity">
    <text evidence="1 6">Belongs to the small GTPase superfamily. Arf family.</text>
</comment>
<accession>A0AAN9BTR6</accession>
<keyword evidence="2 4" id="KW-0547">Nucleotide-binding</keyword>
<proteinExistence type="inferred from homology"/>
<dbReference type="PANTHER" id="PTHR11711">
    <property type="entry name" value="ADP RIBOSYLATION FACTOR-RELATED"/>
    <property type="match status" value="1"/>
</dbReference>
<evidence type="ECO:0000256" key="6">
    <source>
        <dbReference type="RuleBase" id="RU003925"/>
    </source>
</evidence>
<evidence type="ECO:0000256" key="2">
    <source>
        <dbReference type="ARBA" id="ARBA00022741"/>
    </source>
</evidence>
<gene>
    <name evidence="7" type="ORF">V1264_014877</name>
</gene>
<dbReference type="Pfam" id="PF00025">
    <property type="entry name" value="Arf"/>
    <property type="match status" value="1"/>
</dbReference>
<keyword evidence="3 4" id="KW-0342">GTP-binding</keyword>
<dbReference type="FunFam" id="3.40.50.300:FF:000412">
    <property type="entry name" value="ADP-ribosylation factor 1"/>
    <property type="match status" value="1"/>
</dbReference>
<dbReference type="InterPro" id="IPR024156">
    <property type="entry name" value="Small_GTPase_ARF"/>
</dbReference>
<evidence type="ECO:0000256" key="1">
    <source>
        <dbReference type="ARBA" id="ARBA00010290"/>
    </source>
</evidence>
<dbReference type="GO" id="GO:0046872">
    <property type="term" value="F:metal ion binding"/>
    <property type="evidence" value="ECO:0007669"/>
    <property type="project" value="UniProtKB-KW"/>
</dbReference>
<feature type="binding site" evidence="5">
    <location>
        <position position="46"/>
    </location>
    <ligand>
        <name>Mg(2+)</name>
        <dbReference type="ChEBI" id="CHEBI:18420"/>
    </ligand>
</feature>
<dbReference type="EMBL" id="JBAMIC010000003">
    <property type="protein sequence ID" value="KAK7111105.1"/>
    <property type="molecule type" value="Genomic_DNA"/>
</dbReference>
<dbReference type="SMART" id="SM00177">
    <property type="entry name" value="ARF"/>
    <property type="match status" value="1"/>
</dbReference>
<evidence type="ECO:0000313" key="8">
    <source>
        <dbReference type="Proteomes" id="UP001374579"/>
    </source>
</evidence>